<accession>A0A183J1V6</accession>
<dbReference type="OrthoDB" id="5560525at2759"/>
<dbReference type="SUPFAM" id="SSF56219">
    <property type="entry name" value="DNase I-like"/>
    <property type="match status" value="1"/>
</dbReference>
<dbReference type="AlphaFoldDB" id="A0A183J1V6"/>
<evidence type="ECO:0000313" key="3">
    <source>
        <dbReference type="WBParaSite" id="SBAD_0001020501-mRNA-1"/>
    </source>
</evidence>
<name>A0A183J1V6_9BILA</name>
<dbReference type="WBParaSite" id="SBAD_0001020501-mRNA-1">
    <property type="protein sequence ID" value="SBAD_0001020501-mRNA-1"/>
    <property type="gene ID" value="SBAD_0001020501"/>
</dbReference>
<dbReference type="Proteomes" id="UP000270296">
    <property type="component" value="Unassembled WGS sequence"/>
</dbReference>
<protein>
    <submittedName>
        <fullName evidence="3">Endo/exonuclease/phosphatase domain-containing protein</fullName>
    </submittedName>
</protein>
<dbReference type="Gene3D" id="3.60.10.10">
    <property type="entry name" value="Endonuclease/exonuclease/phosphatase"/>
    <property type="match status" value="1"/>
</dbReference>
<proteinExistence type="predicted"/>
<dbReference type="EMBL" id="UZAM01013265">
    <property type="protein sequence ID" value="VDP26687.1"/>
    <property type="molecule type" value="Genomic_DNA"/>
</dbReference>
<reference evidence="1 2" key="2">
    <citation type="submission" date="2018-11" db="EMBL/GenBank/DDBJ databases">
        <authorList>
            <consortium name="Pathogen Informatics"/>
        </authorList>
    </citation>
    <scope>NUCLEOTIDE SEQUENCE [LARGE SCALE GENOMIC DNA]</scope>
</reference>
<reference evidence="3" key="1">
    <citation type="submission" date="2016-06" db="UniProtKB">
        <authorList>
            <consortium name="WormBaseParasite"/>
        </authorList>
    </citation>
    <scope>IDENTIFICATION</scope>
</reference>
<evidence type="ECO:0000313" key="1">
    <source>
        <dbReference type="EMBL" id="VDP26687.1"/>
    </source>
</evidence>
<sequence length="323" mass="36544">MARAQAGVRVPAEPAHKIIECKLPKKQVIINRLNNNRILNLCWWKLFYSGVDITARAQPGVGVLLERNQAERIIEWKPVSRKVAILQLQQQQAKALTLLQVYVPNLEEQYKSFLEETEYALKSETGVIGKNGPSDLNNNGIKSLRFCASNGLHMMSIFEHRKEHQYAWYWEACAQKSMIDLIIVSSDLRRSVVDDRLKRGAEPSADHHLVVAVRNGVPYEDPVAQATGESNGKLFGGFENKTGKNISWRFELIPGERSFLMLYLKWFGLPPGGQKRTPGGHLKFNWLSARKWLPSRGRLAAKCLQLECEAPPKAVTKAKSDPY</sequence>
<evidence type="ECO:0000313" key="2">
    <source>
        <dbReference type="Proteomes" id="UP000270296"/>
    </source>
</evidence>
<gene>
    <name evidence="1" type="ORF">SBAD_LOCUS9854</name>
</gene>
<keyword evidence="2" id="KW-1185">Reference proteome</keyword>
<dbReference type="InterPro" id="IPR036691">
    <property type="entry name" value="Endo/exonu/phosph_ase_sf"/>
</dbReference>
<organism evidence="3">
    <name type="scientific">Soboliphyme baturini</name>
    <dbReference type="NCBI Taxonomy" id="241478"/>
    <lineage>
        <taxon>Eukaryota</taxon>
        <taxon>Metazoa</taxon>
        <taxon>Ecdysozoa</taxon>
        <taxon>Nematoda</taxon>
        <taxon>Enoplea</taxon>
        <taxon>Dorylaimia</taxon>
        <taxon>Dioctophymatida</taxon>
        <taxon>Dioctophymatoidea</taxon>
        <taxon>Soboliphymatidae</taxon>
        <taxon>Soboliphyme</taxon>
    </lineage>
</organism>